<dbReference type="InterPro" id="IPR001752">
    <property type="entry name" value="Kinesin_motor_dom"/>
</dbReference>
<evidence type="ECO:0000256" key="7">
    <source>
        <dbReference type="ARBA" id="ARBA00023212"/>
    </source>
</evidence>
<evidence type="ECO:0000256" key="9">
    <source>
        <dbReference type="PROSITE-ProRule" id="PRU00283"/>
    </source>
</evidence>
<dbReference type="Gene3D" id="3.40.850.10">
    <property type="entry name" value="Kinesin motor domain"/>
    <property type="match status" value="1"/>
</dbReference>
<accession>A0A182K0Q1</accession>
<evidence type="ECO:0000256" key="6">
    <source>
        <dbReference type="ARBA" id="ARBA00023175"/>
    </source>
</evidence>
<dbReference type="GO" id="GO:0008017">
    <property type="term" value="F:microtubule binding"/>
    <property type="evidence" value="ECO:0007669"/>
    <property type="project" value="InterPro"/>
</dbReference>
<evidence type="ECO:0000256" key="2">
    <source>
        <dbReference type="ARBA" id="ARBA00022701"/>
    </source>
</evidence>
<dbReference type="Pfam" id="PF00225">
    <property type="entry name" value="Kinesin"/>
    <property type="match status" value="1"/>
</dbReference>
<feature type="domain" description="Kinesin motor" evidence="12">
    <location>
        <begin position="7"/>
        <end position="345"/>
    </location>
</feature>
<evidence type="ECO:0000313" key="14">
    <source>
        <dbReference type="Proteomes" id="UP000075881"/>
    </source>
</evidence>
<keyword evidence="2" id="KW-0493">Microtubule</keyword>
<dbReference type="GO" id="GO:0003777">
    <property type="term" value="F:microtubule motor activity"/>
    <property type="evidence" value="ECO:0007669"/>
    <property type="project" value="InterPro"/>
</dbReference>
<dbReference type="PRINTS" id="PR00380">
    <property type="entry name" value="KINESINHEAVY"/>
</dbReference>
<evidence type="ECO:0000256" key="5">
    <source>
        <dbReference type="ARBA" id="ARBA00023054"/>
    </source>
</evidence>
<keyword evidence="5 10" id="KW-0175">Coiled coil</keyword>
<dbReference type="PANTHER" id="PTHR47968">
    <property type="entry name" value="CENTROMERE PROTEIN E"/>
    <property type="match status" value="1"/>
</dbReference>
<dbReference type="AlphaFoldDB" id="A0A182K0Q1"/>
<feature type="binding site" evidence="9">
    <location>
        <begin position="110"/>
        <end position="117"/>
    </location>
    <ligand>
        <name>ATP</name>
        <dbReference type="ChEBI" id="CHEBI:30616"/>
    </ligand>
</feature>
<dbReference type="InterPro" id="IPR027640">
    <property type="entry name" value="Kinesin-like_fam"/>
</dbReference>
<dbReference type="Proteomes" id="UP000075881">
    <property type="component" value="Unassembled WGS sequence"/>
</dbReference>
<comment type="subcellular location">
    <subcellularLocation>
        <location evidence="1">Cytoplasm</location>
        <location evidence="1">Cytoskeleton</location>
    </subcellularLocation>
</comment>
<proteinExistence type="inferred from homology"/>
<evidence type="ECO:0000256" key="10">
    <source>
        <dbReference type="SAM" id="Coils"/>
    </source>
</evidence>
<dbReference type="FunFam" id="3.40.850.10:FF:000054">
    <property type="entry name" value="Kinesin-like protein"/>
    <property type="match status" value="1"/>
</dbReference>
<evidence type="ECO:0000259" key="12">
    <source>
        <dbReference type="PROSITE" id="PS50067"/>
    </source>
</evidence>
<keyword evidence="7" id="KW-0963">Cytoplasm</keyword>
<keyword evidence="7" id="KW-0206">Cytoskeleton</keyword>
<feature type="region of interest" description="Disordered" evidence="11">
    <location>
        <begin position="648"/>
        <end position="683"/>
    </location>
</feature>
<keyword evidence="6 9" id="KW-0505">Motor protein</keyword>
<dbReference type="GO" id="GO:0007018">
    <property type="term" value="P:microtubule-based movement"/>
    <property type="evidence" value="ECO:0007669"/>
    <property type="project" value="InterPro"/>
</dbReference>
<dbReference type="PROSITE" id="PS50067">
    <property type="entry name" value="KINESIN_MOTOR_2"/>
    <property type="match status" value="1"/>
</dbReference>
<dbReference type="InterPro" id="IPR027417">
    <property type="entry name" value="P-loop_NTPase"/>
</dbReference>
<keyword evidence="14" id="KW-1185">Reference proteome</keyword>
<dbReference type="CDD" id="cd01370">
    <property type="entry name" value="KISc_KIP3_like"/>
    <property type="match status" value="1"/>
</dbReference>
<comment type="similarity">
    <text evidence="8">Belongs to the TRAFAC class myosin-kinesin ATPase superfamily. Kinesin family. KIN-8 subfamily.</text>
</comment>
<dbReference type="InterPro" id="IPR036961">
    <property type="entry name" value="Kinesin_motor_dom_sf"/>
</dbReference>
<feature type="coiled-coil region" evidence="10">
    <location>
        <begin position="360"/>
        <end position="394"/>
    </location>
</feature>
<keyword evidence="4 9" id="KW-0067">ATP-binding</keyword>
<organism evidence="13 14">
    <name type="scientific">Anopheles christyi</name>
    <dbReference type="NCBI Taxonomy" id="43041"/>
    <lineage>
        <taxon>Eukaryota</taxon>
        <taxon>Metazoa</taxon>
        <taxon>Ecdysozoa</taxon>
        <taxon>Arthropoda</taxon>
        <taxon>Hexapoda</taxon>
        <taxon>Insecta</taxon>
        <taxon>Pterygota</taxon>
        <taxon>Neoptera</taxon>
        <taxon>Endopterygota</taxon>
        <taxon>Diptera</taxon>
        <taxon>Nematocera</taxon>
        <taxon>Culicoidea</taxon>
        <taxon>Culicidae</taxon>
        <taxon>Anophelinae</taxon>
        <taxon>Anopheles</taxon>
    </lineage>
</organism>
<dbReference type="PANTHER" id="PTHR47968:SF65">
    <property type="entry name" value="KINESIN MOTOR DOMAIN-CONTAINING PROTEIN"/>
    <property type="match status" value="1"/>
</dbReference>
<dbReference type="GO" id="GO:0005524">
    <property type="term" value="F:ATP binding"/>
    <property type="evidence" value="ECO:0007669"/>
    <property type="project" value="UniProtKB-UniRule"/>
</dbReference>
<evidence type="ECO:0000256" key="3">
    <source>
        <dbReference type="ARBA" id="ARBA00022741"/>
    </source>
</evidence>
<reference evidence="14" key="1">
    <citation type="submission" date="2013-03" db="EMBL/GenBank/DDBJ databases">
        <title>The Genome Sequence of Anopheles christyi ACHKN1017.</title>
        <authorList>
            <consortium name="The Broad Institute Genomics Platform"/>
            <person name="Neafsey D.E."/>
            <person name="Besansky N."/>
            <person name="Walker B."/>
            <person name="Young S.K."/>
            <person name="Zeng Q."/>
            <person name="Gargeya S."/>
            <person name="Fitzgerald M."/>
            <person name="Haas B."/>
            <person name="Abouelleil A."/>
            <person name="Allen A.W."/>
            <person name="Alvarado L."/>
            <person name="Arachchi H.M."/>
            <person name="Berlin A.M."/>
            <person name="Chapman S.B."/>
            <person name="Gainer-Dewar J."/>
            <person name="Goldberg J."/>
            <person name="Griggs A."/>
            <person name="Gujja S."/>
            <person name="Hansen M."/>
            <person name="Howarth C."/>
            <person name="Imamovic A."/>
            <person name="Ireland A."/>
            <person name="Larimer J."/>
            <person name="McCowan C."/>
            <person name="Murphy C."/>
            <person name="Pearson M."/>
            <person name="Poon T.W."/>
            <person name="Priest M."/>
            <person name="Roberts A."/>
            <person name="Saif S."/>
            <person name="Shea T."/>
            <person name="Sisk P."/>
            <person name="Sykes S."/>
            <person name="Wortman J."/>
            <person name="Nusbaum C."/>
            <person name="Birren B."/>
        </authorList>
    </citation>
    <scope>NUCLEOTIDE SEQUENCE [LARGE SCALE GENOMIC DNA]</scope>
    <source>
        <strain evidence="14">ACHKN1017</strain>
    </source>
</reference>
<sequence length="942" mass="104934">MSTDSRKIRVAVRVRPFNQRELEGNPRNIIKVLDKSTLMFDPDEDEDEFFFHGVKQTHRDITKRVKKKLTMEYDDVFDNTATNSDIYEVCMQPLVQSVMNGYNCSVFVYGATGAGKTHTMLGNEACPGITFLTMKELFRQIESLSEVRKFDIGISYLEVYNELVMNLLTKSGPLKLREDSNGVVVSGLVLKQIHNATELLELLALGNRNRTQHPTDANAESSRSHAIFQVHIRMVEKKTGQKRTVKLSMIDLAGSERAASTKGLGIRFKEGANINKSLLALGNCINKLADGLKHIPYRDSNLTRILKDSLGGNCQTVMIANISPSSLTYDDTYNTLKYASRAKKIRTNVRQNIVPSNVPKEFLVKKVNEQAEEIERLKAKVADLEEQLRKKEQQPAEGSPLALNETLLNTWISRIDSCYASMREALQHLIALKSKEKLLNMRVKLKEQAETIARIVTLDGSHLNEDIAKMEAAIDRCGKQVANQQADKTRWLERFRHSLRNRNTLREEILQTELATVLKGYLSGKDAEIEAIKSTLYKEHVLQMSFTYAQENKLWHNIMVLSGDIIQQNYLLLRSMDRLDSVTHDKLKRLVKLNQRQRGVTFFDDDCQQDRNEINLSSNSIDDIANLSDCSEDAVDFSPDNKSTLSTIGGGALKRSKLNDGSESESDTCPMQAESGTEENASERNVFKKPKIVGRTFSFKTTTSSGLTRPPISRRTPTKQAKPSVMATASQRLKVPRLVVSKTKMAQSPSGSAVRDENKLNVSDESCGIGSIANSTFDICTSKDSETESLFSNVLVESNVDPQVLDKVLRRASMKGGKMTLSVSKENRKKSPKRIDPPVEVSIMKTEMLYLPAPEANEISYYPYDTFLANASANSVINRYRMMKAKDGIGSTGGVVGGGGGGGGVGGSAVLPKSITARAANNNFDSDSDRNRHNRLMGIVKK</sequence>
<evidence type="ECO:0000256" key="4">
    <source>
        <dbReference type="ARBA" id="ARBA00022840"/>
    </source>
</evidence>
<reference evidence="13" key="2">
    <citation type="submission" date="2020-05" db="UniProtKB">
        <authorList>
            <consortium name="EnsemblMetazoa"/>
        </authorList>
    </citation>
    <scope>IDENTIFICATION</scope>
    <source>
        <strain evidence="13">ACHKN1017</strain>
    </source>
</reference>
<protein>
    <recommendedName>
        <fullName evidence="12">Kinesin motor domain-containing protein</fullName>
    </recommendedName>
</protein>
<dbReference type="GO" id="GO:0005874">
    <property type="term" value="C:microtubule"/>
    <property type="evidence" value="ECO:0007669"/>
    <property type="project" value="UniProtKB-KW"/>
</dbReference>
<evidence type="ECO:0000313" key="13">
    <source>
        <dbReference type="EnsemblMetazoa" id="ACHR004333-PA"/>
    </source>
</evidence>
<dbReference type="STRING" id="43041.A0A182K0Q1"/>
<feature type="region of interest" description="Disordered" evidence="11">
    <location>
        <begin position="702"/>
        <end position="724"/>
    </location>
</feature>
<evidence type="ECO:0000256" key="8">
    <source>
        <dbReference type="ARBA" id="ARBA00060769"/>
    </source>
</evidence>
<evidence type="ECO:0000256" key="11">
    <source>
        <dbReference type="SAM" id="MobiDB-lite"/>
    </source>
</evidence>
<dbReference type="SUPFAM" id="SSF52540">
    <property type="entry name" value="P-loop containing nucleoside triphosphate hydrolases"/>
    <property type="match status" value="1"/>
</dbReference>
<name>A0A182K0Q1_9DIPT</name>
<dbReference type="SMART" id="SM00129">
    <property type="entry name" value="KISc"/>
    <property type="match status" value="1"/>
</dbReference>
<dbReference type="VEuPathDB" id="VectorBase:ACHR004333"/>
<keyword evidence="3 9" id="KW-0547">Nucleotide-binding</keyword>
<evidence type="ECO:0000256" key="1">
    <source>
        <dbReference type="ARBA" id="ARBA00004245"/>
    </source>
</evidence>
<dbReference type="EnsemblMetazoa" id="ACHR004333-RA">
    <property type="protein sequence ID" value="ACHR004333-PA"/>
    <property type="gene ID" value="ACHR004333"/>
</dbReference>